<evidence type="ECO:0000313" key="2">
    <source>
        <dbReference type="EMBL" id="KEK23626.1"/>
    </source>
</evidence>
<dbReference type="RefSeq" id="WP_033675415.1">
    <property type="nucleotide sequence ID" value="NZ_JOTM01000014.1"/>
</dbReference>
<dbReference type="OrthoDB" id="2836003at2"/>
<feature type="transmembrane region" description="Helical" evidence="1">
    <location>
        <begin position="48"/>
        <end position="70"/>
    </location>
</feature>
<feature type="transmembrane region" description="Helical" evidence="1">
    <location>
        <begin position="149"/>
        <end position="170"/>
    </location>
</feature>
<comment type="caution">
    <text evidence="2">The sequence shown here is derived from an EMBL/GenBank/DDBJ whole genome shotgun (WGS) entry which is preliminary data.</text>
</comment>
<keyword evidence="1" id="KW-1133">Transmembrane helix</keyword>
<dbReference type="EMBL" id="JOTM01000014">
    <property type="protein sequence ID" value="KEK23626.1"/>
    <property type="molecule type" value="Genomic_DNA"/>
</dbReference>
<protein>
    <submittedName>
        <fullName evidence="2">ABC transporter permease</fullName>
    </submittedName>
</protein>
<gene>
    <name evidence="2" type="ORF">BAGA_07820</name>
</gene>
<dbReference type="AlphaFoldDB" id="A0A073KAS5"/>
<feature type="transmembrane region" description="Helical" evidence="1">
    <location>
        <begin position="182"/>
        <end position="203"/>
    </location>
</feature>
<keyword evidence="1" id="KW-0812">Transmembrane</keyword>
<feature type="transmembrane region" description="Helical" evidence="1">
    <location>
        <begin position="91"/>
        <end position="114"/>
    </location>
</feature>
<evidence type="ECO:0000256" key="1">
    <source>
        <dbReference type="SAM" id="Phobius"/>
    </source>
</evidence>
<evidence type="ECO:0000313" key="3">
    <source>
        <dbReference type="Proteomes" id="UP000027778"/>
    </source>
</evidence>
<organism evidence="2 3">
    <name type="scientific">Bacillus gaemokensis</name>
    <dbReference type="NCBI Taxonomy" id="574375"/>
    <lineage>
        <taxon>Bacteria</taxon>
        <taxon>Bacillati</taxon>
        <taxon>Bacillota</taxon>
        <taxon>Bacilli</taxon>
        <taxon>Bacillales</taxon>
        <taxon>Bacillaceae</taxon>
        <taxon>Bacillus</taxon>
        <taxon>Bacillus cereus group</taxon>
    </lineage>
</organism>
<feature type="transmembrane region" description="Helical" evidence="1">
    <location>
        <begin position="16"/>
        <end position="36"/>
    </location>
</feature>
<name>A0A073KAS5_9BACI</name>
<dbReference type="STRING" id="574375.AZF08_16650"/>
<reference evidence="2 3" key="1">
    <citation type="submission" date="2014-06" db="EMBL/GenBank/DDBJ databases">
        <title>Draft genome sequence of Bacillus gaemokensis JCM 15801 (MCCC 1A00707).</title>
        <authorList>
            <person name="Lai Q."/>
            <person name="Liu Y."/>
            <person name="Shao Z."/>
        </authorList>
    </citation>
    <scope>NUCLEOTIDE SEQUENCE [LARGE SCALE GENOMIC DNA]</scope>
    <source>
        <strain evidence="2 3">JCM 15801</strain>
    </source>
</reference>
<feature type="transmembrane region" description="Helical" evidence="1">
    <location>
        <begin position="236"/>
        <end position="257"/>
    </location>
</feature>
<dbReference type="Proteomes" id="UP000027778">
    <property type="component" value="Unassembled WGS sequence"/>
</dbReference>
<accession>A0A073KAS5</accession>
<keyword evidence="3" id="KW-1185">Reference proteome</keyword>
<sequence>MNQLLHYLYNCNKKKVWILYLGFITVSFILFSYMVGSSKRILPVKQETTLILFTVLIVMAVFSIFLLTISSFKKMINNSMIRYTAIPAKKYLYANIVFCTLMLILLAVISLIFLELFSWYLSEFLKVEDIEKPIGNLHSYGLAHHFFSIFLWIVELTSLLTSIIFISVIIKIFNVKHGMRKILFLVFFVIFAVIYGMLMDFVAKIGSSILSIKYVGLMNKEGYFDTSFYPGDGLNIFSLCFEGLLIFLLVSMTAYIIDKKLEV</sequence>
<proteinExistence type="predicted"/>
<keyword evidence="1" id="KW-0472">Membrane</keyword>